<protein>
    <submittedName>
        <fullName evidence="3">Uncharacterized protein</fullName>
    </submittedName>
</protein>
<feature type="region of interest" description="Disordered" evidence="1">
    <location>
        <begin position="77"/>
        <end position="114"/>
    </location>
</feature>
<evidence type="ECO:0000313" key="4">
    <source>
        <dbReference type="Proteomes" id="UP001059672"/>
    </source>
</evidence>
<accession>A0ABY5HAA2</accession>
<sequence length="114" mass="12625">MKTTISTLAVGGTFLVLAAAISGQAVSAPLPQVEDQSLLLLAEGGSGRLLEYHSQRLDGLQGMDDESERFVQMLERKPTAAGPEFDREDRQSIKQPEKQYLSPIHEERSEFGWH</sequence>
<keyword evidence="4" id="KW-1185">Reference proteome</keyword>
<name>A0ABY5HAA2_9PSED</name>
<proteinExistence type="predicted"/>
<organism evidence="3 4">
    <name type="scientific">Pseudomonas benzenivorans</name>
    <dbReference type="NCBI Taxonomy" id="556533"/>
    <lineage>
        <taxon>Bacteria</taxon>
        <taxon>Pseudomonadati</taxon>
        <taxon>Pseudomonadota</taxon>
        <taxon>Gammaproteobacteria</taxon>
        <taxon>Pseudomonadales</taxon>
        <taxon>Pseudomonadaceae</taxon>
        <taxon>Pseudomonas</taxon>
    </lineage>
</organism>
<evidence type="ECO:0000256" key="1">
    <source>
        <dbReference type="SAM" id="MobiDB-lite"/>
    </source>
</evidence>
<reference evidence="3" key="1">
    <citation type="submission" date="2021-04" db="EMBL/GenBank/DDBJ databases">
        <title>Oceanospirillales bacteria with DddD are important DMSP degraders in coastal seawater.</title>
        <authorList>
            <person name="Liu J."/>
        </authorList>
    </citation>
    <scope>NUCLEOTIDE SEQUENCE</scope>
    <source>
        <strain evidence="3">D13-4</strain>
    </source>
</reference>
<evidence type="ECO:0000313" key="3">
    <source>
        <dbReference type="EMBL" id="UTW08312.1"/>
    </source>
</evidence>
<evidence type="ECO:0000256" key="2">
    <source>
        <dbReference type="SAM" id="SignalP"/>
    </source>
</evidence>
<dbReference type="EMBL" id="CP073346">
    <property type="protein sequence ID" value="UTW08312.1"/>
    <property type="molecule type" value="Genomic_DNA"/>
</dbReference>
<dbReference type="Proteomes" id="UP001059672">
    <property type="component" value="Chromosome"/>
</dbReference>
<gene>
    <name evidence="3" type="ORF">KDW96_03000</name>
</gene>
<feature type="compositionally biased region" description="Basic and acidic residues" evidence="1">
    <location>
        <begin position="104"/>
        <end position="114"/>
    </location>
</feature>
<feature type="compositionally biased region" description="Basic and acidic residues" evidence="1">
    <location>
        <begin position="77"/>
        <end position="97"/>
    </location>
</feature>
<feature type="signal peptide" evidence="2">
    <location>
        <begin position="1"/>
        <end position="27"/>
    </location>
</feature>
<keyword evidence="2" id="KW-0732">Signal</keyword>
<dbReference type="RefSeq" id="WP_255838937.1">
    <property type="nucleotide sequence ID" value="NZ_CP073346.1"/>
</dbReference>
<feature type="chain" id="PRO_5047429766" evidence="2">
    <location>
        <begin position="28"/>
        <end position="114"/>
    </location>
</feature>